<dbReference type="AlphaFoldDB" id="A0A7S4ASM6"/>
<evidence type="ECO:0000313" key="1">
    <source>
        <dbReference type="EMBL" id="CAE0725613.1"/>
    </source>
</evidence>
<name>A0A7S4ASM6_9STRA</name>
<proteinExistence type="predicted"/>
<protein>
    <submittedName>
        <fullName evidence="1">Uncharacterized protein</fullName>
    </submittedName>
</protein>
<dbReference type="EMBL" id="HBIX01027043">
    <property type="protein sequence ID" value="CAE0725613.1"/>
    <property type="molecule type" value="Transcribed_RNA"/>
</dbReference>
<sequence>MRILLLLPFAIERNEATPIRRRRRHNDFAFTHRWFDTGWTNPTSLPLSSSSLPWFVVLRCVMLLRCVVFYLVREQGRSRAIRVFHTCGRKEMSCRVTSP</sequence>
<gene>
    <name evidence="1" type="ORF">PAUS00366_LOCUS18370</name>
</gene>
<accession>A0A7S4ASM6</accession>
<reference evidence="1" key="1">
    <citation type="submission" date="2021-01" db="EMBL/GenBank/DDBJ databases">
        <authorList>
            <person name="Corre E."/>
            <person name="Pelletier E."/>
            <person name="Niang G."/>
            <person name="Scheremetjew M."/>
            <person name="Finn R."/>
            <person name="Kale V."/>
            <person name="Holt S."/>
            <person name="Cochrane G."/>
            <person name="Meng A."/>
            <person name="Brown T."/>
            <person name="Cohen L."/>
        </authorList>
    </citation>
    <scope>NUCLEOTIDE SEQUENCE</scope>
    <source>
        <strain evidence="1">10249 10 AB</strain>
    </source>
</reference>
<organism evidence="1">
    <name type="scientific">Pseudo-nitzschia australis</name>
    <dbReference type="NCBI Taxonomy" id="44445"/>
    <lineage>
        <taxon>Eukaryota</taxon>
        <taxon>Sar</taxon>
        <taxon>Stramenopiles</taxon>
        <taxon>Ochrophyta</taxon>
        <taxon>Bacillariophyta</taxon>
        <taxon>Bacillariophyceae</taxon>
        <taxon>Bacillariophycidae</taxon>
        <taxon>Bacillariales</taxon>
        <taxon>Bacillariaceae</taxon>
        <taxon>Pseudo-nitzschia</taxon>
    </lineage>
</organism>